<dbReference type="Proteomes" id="UP001161916">
    <property type="component" value="Unassembled WGS sequence"/>
</dbReference>
<feature type="compositionally biased region" description="Basic and acidic residues" evidence="1">
    <location>
        <begin position="97"/>
        <end position="112"/>
    </location>
</feature>
<evidence type="ECO:0000313" key="2">
    <source>
        <dbReference type="EMBL" id="MDH7890764.1"/>
    </source>
</evidence>
<accession>A0AA43T4V6</accession>
<feature type="region of interest" description="Disordered" evidence="1">
    <location>
        <begin position="93"/>
        <end position="112"/>
    </location>
</feature>
<reference evidence="2" key="1">
    <citation type="submission" date="2022-09" db="EMBL/GenBank/DDBJ databases">
        <authorList>
            <person name="Orihara K."/>
        </authorList>
    </citation>
    <scope>NUCLEOTIDE SEQUENCE</scope>
    <source>
        <strain evidence="2">YIT 13062</strain>
    </source>
</reference>
<sequence length="112" mass="13304">MYEKLCRRHRLSGNVKGFNGERLYGAMNMWADALPNNSFTSCKLLIDVQEHRYHPYRFRSTNRIQQTVSYTVSKARSKKISVHQKSLWNNKNSLWKPETDRADREQEKLSAR</sequence>
<evidence type="ECO:0000256" key="1">
    <source>
        <dbReference type="SAM" id="MobiDB-lite"/>
    </source>
</evidence>
<protein>
    <submittedName>
        <fullName evidence="2">Uncharacterized protein</fullName>
    </submittedName>
</protein>
<evidence type="ECO:0000313" key="3">
    <source>
        <dbReference type="Proteomes" id="UP001161916"/>
    </source>
</evidence>
<feature type="non-terminal residue" evidence="2">
    <location>
        <position position="112"/>
    </location>
</feature>
<name>A0AA43T4V6_9BIFI</name>
<comment type="caution">
    <text evidence="2">The sequence shown here is derived from an EMBL/GenBank/DDBJ whole genome shotgun (WGS) entry which is preliminary data.</text>
</comment>
<dbReference type="AlphaFoldDB" id="A0AA43T4V6"/>
<proteinExistence type="predicted"/>
<reference evidence="2" key="2">
    <citation type="journal article" date="2023" name="Gut Microbes">
        <title>Characterization of Bifidobacterium kashiwanohense that utilizes both milk- and plant-derived oligosaccharides.</title>
        <authorList>
            <person name="Orihara K."/>
            <person name="Yahagi K."/>
            <person name="Saito Y."/>
            <person name="Watanabe Y."/>
            <person name="Sasai T."/>
            <person name="Hara T."/>
            <person name="Tsukuda N."/>
            <person name="Oki K."/>
            <person name="Fujimoto J."/>
            <person name="Matsuki T."/>
        </authorList>
    </citation>
    <scope>NUCLEOTIDE SEQUENCE</scope>
    <source>
        <strain evidence="2">YIT 13062</strain>
    </source>
</reference>
<gene>
    <name evidence="2" type="ORF">OB951_09210</name>
</gene>
<dbReference type="EMBL" id="JAOPMH010000012">
    <property type="protein sequence ID" value="MDH7890764.1"/>
    <property type="molecule type" value="Genomic_DNA"/>
</dbReference>
<organism evidence="2 3">
    <name type="scientific">Bifidobacterium catenulatum subsp. kashiwanohense</name>
    <dbReference type="NCBI Taxonomy" id="630129"/>
    <lineage>
        <taxon>Bacteria</taxon>
        <taxon>Bacillati</taxon>
        <taxon>Actinomycetota</taxon>
        <taxon>Actinomycetes</taxon>
        <taxon>Bifidobacteriales</taxon>
        <taxon>Bifidobacteriaceae</taxon>
        <taxon>Bifidobacterium</taxon>
    </lineage>
</organism>
<dbReference type="RefSeq" id="WP_281106043.1">
    <property type="nucleotide sequence ID" value="NZ_JAOPMH010000012.1"/>
</dbReference>